<evidence type="ECO:0000256" key="7">
    <source>
        <dbReference type="ARBA" id="ARBA00022723"/>
    </source>
</evidence>
<feature type="compositionally biased region" description="Basic residues" evidence="17">
    <location>
        <begin position="554"/>
        <end position="565"/>
    </location>
</feature>
<dbReference type="SUPFAM" id="SSF81324">
    <property type="entry name" value="Voltage-gated potassium channels"/>
    <property type="match status" value="1"/>
</dbReference>
<keyword evidence="7" id="KW-0479">Metal-binding</keyword>
<comment type="subcellular location">
    <subcellularLocation>
        <location evidence="1 16">Membrane</location>
        <topology evidence="1 16">Multi-pass membrane protein</topology>
    </subcellularLocation>
</comment>
<keyword evidence="15" id="KW-0407">Ion channel</keyword>
<dbReference type="InterPro" id="IPR002048">
    <property type="entry name" value="EF_hand_dom"/>
</dbReference>
<dbReference type="GO" id="GO:0005891">
    <property type="term" value="C:voltage-gated calcium channel complex"/>
    <property type="evidence" value="ECO:0007669"/>
    <property type="project" value="InterPro"/>
</dbReference>
<keyword evidence="4 16" id="KW-0109">Calcium transport</keyword>
<keyword evidence="2" id="KW-0813">Transport</keyword>
<name>A0A0R1EH44_DROYA</name>
<dbReference type="PRINTS" id="PR00167">
    <property type="entry name" value="CACHANNEL"/>
</dbReference>
<dbReference type="InterPro" id="IPR002077">
    <property type="entry name" value="VDCCAlpha1"/>
</dbReference>
<evidence type="ECO:0000259" key="19">
    <source>
        <dbReference type="PROSITE" id="PS50222"/>
    </source>
</evidence>
<dbReference type="PANTHER" id="PTHR45628:SF7">
    <property type="entry name" value="VOLTAGE-DEPENDENT CALCIUM CHANNEL TYPE A SUBUNIT ALPHA-1"/>
    <property type="match status" value="1"/>
</dbReference>
<feature type="compositionally biased region" description="Basic and acidic residues" evidence="17">
    <location>
        <begin position="699"/>
        <end position="736"/>
    </location>
</feature>
<dbReference type="InterPro" id="IPR050599">
    <property type="entry name" value="VDCC_alpha-1_subunit"/>
</dbReference>
<dbReference type="GO" id="GO:0008331">
    <property type="term" value="F:high voltage-gated calcium channel activity"/>
    <property type="evidence" value="ECO:0007669"/>
    <property type="project" value="TreeGrafter"/>
</dbReference>
<feature type="transmembrane region" description="Helical" evidence="18">
    <location>
        <begin position="83"/>
        <end position="101"/>
    </location>
</feature>
<feature type="region of interest" description="Disordered" evidence="17">
    <location>
        <begin position="794"/>
        <end position="820"/>
    </location>
</feature>
<feature type="transmembrane region" description="Helical" evidence="18">
    <location>
        <begin position="172"/>
        <end position="197"/>
    </location>
</feature>
<protein>
    <submittedName>
        <fullName evidence="20">Uncharacterized protein, isoform D</fullName>
    </submittedName>
</protein>
<evidence type="ECO:0000256" key="15">
    <source>
        <dbReference type="ARBA" id="ARBA00023303"/>
    </source>
</evidence>
<feature type="domain" description="EF-hand" evidence="19">
    <location>
        <begin position="213"/>
        <end position="248"/>
    </location>
</feature>
<evidence type="ECO:0000256" key="11">
    <source>
        <dbReference type="ARBA" id="ARBA00022989"/>
    </source>
</evidence>
<feature type="compositionally biased region" description="Polar residues" evidence="17">
    <location>
        <begin position="602"/>
        <end position="614"/>
    </location>
</feature>
<evidence type="ECO:0000256" key="16">
    <source>
        <dbReference type="RuleBase" id="RU003808"/>
    </source>
</evidence>
<evidence type="ECO:0000256" key="8">
    <source>
        <dbReference type="ARBA" id="ARBA00022737"/>
    </source>
</evidence>
<dbReference type="FunFam" id="1.10.238.10:FF:000063">
    <property type="entry name" value="Voltage-dependent N-type calcium channel subunit alpha"/>
    <property type="match status" value="1"/>
</dbReference>
<feature type="region of interest" description="Disordered" evidence="17">
    <location>
        <begin position="478"/>
        <end position="538"/>
    </location>
</feature>
<organism evidence="20 21">
    <name type="scientific">Drosophila yakuba</name>
    <name type="common">Fruit fly</name>
    <dbReference type="NCBI Taxonomy" id="7245"/>
    <lineage>
        <taxon>Eukaryota</taxon>
        <taxon>Metazoa</taxon>
        <taxon>Ecdysozoa</taxon>
        <taxon>Arthropoda</taxon>
        <taxon>Hexapoda</taxon>
        <taxon>Insecta</taxon>
        <taxon>Pterygota</taxon>
        <taxon>Neoptera</taxon>
        <taxon>Endopterygota</taxon>
        <taxon>Diptera</taxon>
        <taxon>Brachycera</taxon>
        <taxon>Muscomorpha</taxon>
        <taxon>Ephydroidea</taxon>
        <taxon>Drosophilidae</taxon>
        <taxon>Drosophila</taxon>
        <taxon>Sophophora</taxon>
    </lineage>
</organism>
<dbReference type="Gene3D" id="1.10.287.70">
    <property type="match status" value="1"/>
</dbReference>
<accession>A0A0R1EH44</accession>
<evidence type="ECO:0000256" key="12">
    <source>
        <dbReference type="ARBA" id="ARBA00023065"/>
    </source>
</evidence>
<keyword evidence="9 16" id="KW-0106">Calcium</keyword>
<dbReference type="InterPro" id="IPR014873">
    <property type="entry name" value="VDCC_a1su_IQ"/>
</dbReference>
<evidence type="ECO:0000313" key="21">
    <source>
        <dbReference type="Proteomes" id="UP000002282"/>
    </source>
</evidence>
<dbReference type="Pfam" id="PF00520">
    <property type="entry name" value="Ion_trans"/>
    <property type="match status" value="1"/>
</dbReference>
<dbReference type="GO" id="GO:0098793">
    <property type="term" value="C:presynapse"/>
    <property type="evidence" value="ECO:0007669"/>
    <property type="project" value="UniProtKB-ARBA"/>
</dbReference>
<dbReference type="PANTHER" id="PTHR45628">
    <property type="entry name" value="VOLTAGE-DEPENDENT CALCIUM CHANNEL TYPE A SUBUNIT ALPHA-1"/>
    <property type="match status" value="1"/>
</dbReference>
<dbReference type="GO" id="GO:0005509">
    <property type="term" value="F:calcium ion binding"/>
    <property type="evidence" value="ECO:0007669"/>
    <property type="project" value="InterPro"/>
</dbReference>
<dbReference type="AlphaFoldDB" id="A0A0R1EH44"/>
<keyword evidence="5 16" id="KW-0107">Calcium channel</keyword>
<feature type="compositionally biased region" description="Basic and acidic residues" evidence="17">
    <location>
        <begin position="369"/>
        <end position="379"/>
    </location>
</feature>
<feature type="region of interest" description="Disordered" evidence="17">
    <location>
        <begin position="649"/>
        <end position="736"/>
    </location>
</feature>
<dbReference type="InterPro" id="IPR005821">
    <property type="entry name" value="Ion_trans_dom"/>
</dbReference>
<dbReference type="GO" id="GO:0098703">
    <property type="term" value="P:calcium ion import across plasma membrane"/>
    <property type="evidence" value="ECO:0007669"/>
    <property type="project" value="TreeGrafter"/>
</dbReference>
<feature type="region of interest" description="Disordered" evidence="17">
    <location>
        <begin position="553"/>
        <end position="619"/>
    </location>
</feature>
<feature type="compositionally biased region" description="Polar residues" evidence="17">
    <location>
        <begin position="663"/>
        <end position="675"/>
    </location>
</feature>
<dbReference type="Proteomes" id="UP000002282">
    <property type="component" value="Chromosome X"/>
</dbReference>
<evidence type="ECO:0000256" key="4">
    <source>
        <dbReference type="ARBA" id="ARBA00022568"/>
    </source>
</evidence>
<keyword evidence="14" id="KW-0325">Glycoprotein</keyword>
<evidence type="ECO:0000256" key="6">
    <source>
        <dbReference type="ARBA" id="ARBA00022692"/>
    </source>
</evidence>
<proteinExistence type="inferred from homology"/>
<reference evidence="20 21" key="1">
    <citation type="journal article" date="2007" name="Nature">
        <title>Evolution of genes and genomes on the Drosophila phylogeny.</title>
        <authorList>
            <consortium name="Drosophila 12 Genomes Consortium"/>
            <person name="Clark A.G."/>
            <person name="Eisen M.B."/>
            <person name="Smith D.R."/>
            <person name="Bergman C.M."/>
            <person name="Oliver B."/>
            <person name="Markow T.A."/>
            <person name="Kaufman T.C."/>
            <person name="Kellis M."/>
            <person name="Gelbart W."/>
            <person name="Iyer V.N."/>
            <person name="Pollard D.A."/>
            <person name="Sackton T.B."/>
            <person name="Larracuente A.M."/>
            <person name="Singh N.D."/>
            <person name="Abad J.P."/>
            <person name="Abt D.N."/>
            <person name="Adryan B."/>
            <person name="Aguade M."/>
            <person name="Akashi H."/>
            <person name="Anderson W.W."/>
            <person name="Aquadro C.F."/>
            <person name="Ardell D.H."/>
            <person name="Arguello R."/>
            <person name="Artieri C.G."/>
            <person name="Barbash D.A."/>
            <person name="Barker D."/>
            <person name="Barsanti P."/>
            <person name="Batterham P."/>
            <person name="Batzoglou S."/>
            <person name="Begun D."/>
            <person name="Bhutkar A."/>
            <person name="Blanco E."/>
            <person name="Bosak S.A."/>
            <person name="Bradley R.K."/>
            <person name="Brand A.D."/>
            <person name="Brent M.R."/>
            <person name="Brooks A.N."/>
            <person name="Brown R.H."/>
            <person name="Butlin R.K."/>
            <person name="Caggese C."/>
            <person name="Calvi B.R."/>
            <person name="Bernardo de Carvalho A."/>
            <person name="Caspi A."/>
            <person name="Castrezana S."/>
            <person name="Celniker S.E."/>
            <person name="Chang J.L."/>
            <person name="Chapple C."/>
            <person name="Chatterji S."/>
            <person name="Chinwalla A."/>
            <person name="Civetta A."/>
            <person name="Clifton S.W."/>
            <person name="Comeron J.M."/>
            <person name="Costello J.C."/>
            <person name="Coyne J.A."/>
            <person name="Daub J."/>
            <person name="David R.G."/>
            <person name="Delcher A.L."/>
            <person name="Delehaunty K."/>
            <person name="Do C.B."/>
            <person name="Ebling H."/>
            <person name="Edwards K."/>
            <person name="Eickbush T."/>
            <person name="Evans J.D."/>
            <person name="Filipski A."/>
            <person name="Findeiss S."/>
            <person name="Freyhult E."/>
            <person name="Fulton L."/>
            <person name="Fulton R."/>
            <person name="Garcia A.C."/>
            <person name="Gardiner A."/>
            <person name="Garfield D.A."/>
            <person name="Garvin B.E."/>
            <person name="Gibson G."/>
            <person name="Gilbert D."/>
            <person name="Gnerre S."/>
            <person name="Godfrey J."/>
            <person name="Good R."/>
            <person name="Gotea V."/>
            <person name="Gravely B."/>
            <person name="Greenberg A.J."/>
            <person name="Griffiths-Jones S."/>
            <person name="Gross S."/>
            <person name="Guigo R."/>
            <person name="Gustafson E.A."/>
            <person name="Haerty W."/>
            <person name="Hahn M.W."/>
            <person name="Halligan D.L."/>
            <person name="Halpern A.L."/>
            <person name="Halter G.M."/>
            <person name="Han M.V."/>
            <person name="Heger A."/>
            <person name="Hillier L."/>
            <person name="Hinrichs A.S."/>
            <person name="Holmes I."/>
            <person name="Hoskins R.A."/>
            <person name="Hubisz M.J."/>
            <person name="Hultmark D."/>
            <person name="Huntley M.A."/>
            <person name="Jaffe D.B."/>
            <person name="Jagadeeshan S."/>
            <person name="Jeck W.R."/>
            <person name="Johnson J."/>
            <person name="Jones C.D."/>
            <person name="Jordan W.C."/>
            <person name="Karpen G.H."/>
            <person name="Kataoka E."/>
            <person name="Keightley P.D."/>
            <person name="Kheradpour P."/>
            <person name="Kirkness E.F."/>
            <person name="Koerich L.B."/>
            <person name="Kristiansen K."/>
            <person name="Kudrna D."/>
            <person name="Kulathinal R.J."/>
            <person name="Kumar S."/>
            <person name="Kwok R."/>
            <person name="Lander E."/>
            <person name="Langley C.H."/>
            <person name="Lapoint R."/>
            <person name="Lazzaro B.P."/>
            <person name="Lee S.J."/>
            <person name="Levesque L."/>
            <person name="Li R."/>
            <person name="Lin C.F."/>
            <person name="Lin M.F."/>
            <person name="Lindblad-Toh K."/>
            <person name="Llopart A."/>
            <person name="Long M."/>
            <person name="Low L."/>
            <person name="Lozovsky E."/>
            <person name="Lu J."/>
            <person name="Luo M."/>
            <person name="Machado C.A."/>
            <person name="Makalowski W."/>
            <person name="Marzo M."/>
            <person name="Matsuda M."/>
            <person name="Matzkin L."/>
            <person name="McAllister B."/>
            <person name="McBride C.S."/>
            <person name="McKernan B."/>
            <person name="McKernan K."/>
            <person name="Mendez-Lago M."/>
            <person name="Minx P."/>
            <person name="Mollenhauer M.U."/>
            <person name="Montooth K."/>
            <person name="Mount S.M."/>
            <person name="Mu X."/>
            <person name="Myers E."/>
            <person name="Negre B."/>
            <person name="Newfeld S."/>
            <person name="Nielsen R."/>
            <person name="Noor M.A."/>
            <person name="O'Grady P."/>
            <person name="Pachter L."/>
            <person name="Papaceit M."/>
            <person name="Parisi M.J."/>
            <person name="Parisi M."/>
            <person name="Parts L."/>
            <person name="Pedersen J.S."/>
            <person name="Pesole G."/>
            <person name="Phillippy A.M."/>
            <person name="Ponting C.P."/>
            <person name="Pop M."/>
            <person name="Porcelli D."/>
            <person name="Powell J.R."/>
            <person name="Prohaska S."/>
            <person name="Pruitt K."/>
            <person name="Puig M."/>
            <person name="Quesneville H."/>
            <person name="Ram K.R."/>
            <person name="Rand D."/>
            <person name="Rasmussen M.D."/>
            <person name="Reed L.K."/>
            <person name="Reenan R."/>
            <person name="Reily A."/>
            <person name="Remington K.A."/>
            <person name="Rieger T.T."/>
            <person name="Ritchie M.G."/>
            <person name="Robin C."/>
            <person name="Rogers Y.H."/>
            <person name="Rohde C."/>
            <person name="Rozas J."/>
            <person name="Rubenfield M.J."/>
            <person name="Ruiz A."/>
            <person name="Russo S."/>
            <person name="Salzberg S.L."/>
            <person name="Sanchez-Gracia A."/>
            <person name="Saranga D.J."/>
            <person name="Sato H."/>
            <person name="Schaeffer S.W."/>
            <person name="Schatz M.C."/>
            <person name="Schlenke T."/>
            <person name="Schwartz R."/>
            <person name="Segarra C."/>
            <person name="Singh R.S."/>
            <person name="Sirot L."/>
            <person name="Sirota M."/>
            <person name="Sisneros N.B."/>
            <person name="Smith C.D."/>
            <person name="Smith T.F."/>
            <person name="Spieth J."/>
            <person name="Stage D.E."/>
            <person name="Stark A."/>
            <person name="Stephan W."/>
            <person name="Strausberg R.L."/>
            <person name="Strempel S."/>
            <person name="Sturgill D."/>
            <person name="Sutton G."/>
            <person name="Sutton G.G."/>
            <person name="Tao W."/>
            <person name="Teichmann S."/>
            <person name="Tobari Y.N."/>
            <person name="Tomimura Y."/>
            <person name="Tsolas J.M."/>
            <person name="Valente V.L."/>
            <person name="Venter E."/>
            <person name="Venter J.C."/>
            <person name="Vicario S."/>
            <person name="Vieira F.G."/>
            <person name="Vilella A.J."/>
            <person name="Villasante A."/>
            <person name="Walenz B."/>
            <person name="Wang J."/>
            <person name="Wasserman M."/>
            <person name="Watts T."/>
            <person name="Wilson D."/>
            <person name="Wilson R.K."/>
            <person name="Wing R.A."/>
            <person name="Wolfner M.F."/>
            <person name="Wong A."/>
            <person name="Wong G.K."/>
            <person name="Wu C.I."/>
            <person name="Wu G."/>
            <person name="Yamamoto D."/>
            <person name="Yang H.P."/>
            <person name="Yang S.P."/>
            <person name="Yorke J.A."/>
            <person name="Yoshida K."/>
            <person name="Zdobnov E."/>
            <person name="Zhang P."/>
            <person name="Zhang Y."/>
            <person name="Zimin A.V."/>
            <person name="Baldwin J."/>
            <person name="Abdouelleil A."/>
            <person name="Abdulkadir J."/>
            <person name="Abebe A."/>
            <person name="Abera B."/>
            <person name="Abreu J."/>
            <person name="Acer S.C."/>
            <person name="Aftuck L."/>
            <person name="Alexander A."/>
            <person name="An P."/>
            <person name="Anderson E."/>
            <person name="Anderson S."/>
            <person name="Arachi H."/>
            <person name="Azer M."/>
            <person name="Bachantsang P."/>
            <person name="Barry A."/>
            <person name="Bayul T."/>
            <person name="Berlin A."/>
            <person name="Bessette D."/>
            <person name="Bloom T."/>
            <person name="Blye J."/>
            <person name="Boguslavskiy L."/>
            <person name="Bonnet C."/>
            <person name="Boukhgalter B."/>
            <person name="Bourzgui I."/>
            <person name="Brown A."/>
            <person name="Cahill P."/>
            <person name="Channer S."/>
            <person name="Cheshatsang Y."/>
            <person name="Chuda L."/>
            <person name="Citroen M."/>
            <person name="Collymore A."/>
            <person name="Cooke P."/>
            <person name="Costello M."/>
            <person name="D'Aco K."/>
            <person name="Daza R."/>
            <person name="De Haan G."/>
            <person name="DeGray S."/>
            <person name="DeMaso C."/>
            <person name="Dhargay N."/>
            <person name="Dooley K."/>
            <person name="Dooley E."/>
            <person name="Doricent M."/>
            <person name="Dorje P."/>
            <person name="Dorjee K."/>
            <person name="Dupes A."/>
            <person name="Elong R."/>
            <person name="Falk J."/>
            <person name="Farina A."/>
            <person name="Faro S."/>
            <person name="Ferguson D."/>
            <person name="Fisher S."/>
            <person name="Foley C.D."/>
            <person name="Franke A."/>
            <person name="Friedrich D."/>
            <person name="Gadbois L."/>
            <person name="Gearin G."/>
            <person name="Gearin C.R."/>
            <person name="Giannoukos G."/>
            <person name="Goode T."/>
            <person name="Graham J."/>
            <person name="Grandbois E."/>
            <person name="Grewal S."/>
            <person name="Gyaltsen K."/>
            <person name="Hafez N."/>
            <person name="Hagos B."/>
            <person name="Hall J."/>
            <person name="Henson C."/>
            <person name="Hollinger A."/>
            <person name="Honan T."/>
            <person name="Huard M.D."/>
            <person name="Hughes L."/>
            <person name="Hurhula B."/>
            <person name="Husby M.E."/>
            <person name="Kamat A."/>
            <person name="Kanga B."/>
            <person name="Kashin S."/>
            <person name="Khazanovich D."/>
            <person name="Kisner P."/>
            <person name="Lance K."/>
            <person name="Lara M."/>
            <person name="Lee W."/>
            <person name="Lennon N."/>
            <person name="Letendre F."/>
            <person name="LeVine R."/>
            <person name="Lipovsky A."/>
            <person name="Liu X."/>
            <person name="Liu J."/>
            <person name="Liu S."/>
            <person name="Lokyitsang T."/>
            <person name="Lokyitsang Y."/>
            <person name="Lubonja R."/>
            <person name="Lui A."/>
            <person name="MacDonald P."/>
            <person name="Magnisalis V."/>
            <person name="Maru K."/>
            <person name="Matthews C."/>
            <person name="McCusker W."/>
            <person name="McDonough S."/>
            <person name="Mehta T."/>
            <person name="Meldrim J."/>
            <person name="Meneus L."/>
            <person name="Mihai O."/>
            <person name="Mihalev A."/>
            <person name="Mihova T."/>
            <person name="Mittelman R."/>
            <person name="Mlenga V."/>
            <person name="Montmayeur A."/>
            <person name="Mulrain L."/>
            <person name="Navidi A."/>
            <person name="Naylor J."/>
            <person name="Negash T."/>
            <person name="Nguyen T."/>
            <person name="Nguyen N."/>
            <person name="Nicol R."/>
            <person name="Norbu C."/>
            <person name="Norbu N."/>
            <person name="Novod N."/>
            <person name="O'Neill B."/>
            <person name="Osman S."/>
            <person name="Markiewicz E."/>
            <person name="Oyono O.L."/>
            <person name="Patti C."/>
            <person name="Phunkhang P."/>
            <person name="Pierre F."/>
            <person name="Priest M."/>
            <person name="Raghuraman S."/>
            <person name="Rege F."/>
            <person name="Reyes R."/>
            <person name="Rise C."/>
            <person name="Rogov P."/>
            <person name="Ross K."/>
            <person name="Ryan E."/>
            <person name="Settipalli S."/>
            <person name="Shea T."/>
            <person name="Sherpa N."/>
            <person name="Shi L."/>
            <person name="Shih D."/>
            <person name="Sparrow T."/>
            <person name="Spaulding J."/>
            <person name="Stalker J."/>
            <person name="Stange-Thomann N."/>
            <person name="Stavropoulos S."/>
            <person name="Stone C."/>
            <person name="Strader C."/>
            <person name="Tesfaye S."/>
            <person name="Thomson T."/>
            <person name="Thoulutsang Y."/>
            <person name="Thoulutsang D."/>
            <person name="Topham K."/>
            <person name="Topping I."/>
            <person name="Tsamla T."/>
            <person name="Vassiliev H."/>
            <person name="Vo A."/>
            <person name="Wangchuk T."/>
            <person name="Wangdi T."/>
            <person name="Weiand M."/>
            <person name="Wilkinson J."/>
            <person name="Wilson A."/>
            <person name="Yadav S."/>
            <person name="Young G."/>
            <person name="Yu Q."/>
            <person name="Zembek L."/>
            <person name="Zhong D."/>
            <person name="Zimmer A."/>
            <person name="Zwirko Z."/>
            <person name="Jaffe D.B."/>
            <person name="Alvarez P."/>
            <person name="Brockman W."/>
            <person name="Butler J."/>
            <person name="Chin C."/>
            <person name="Gnerre S."/>
            <person name="Grabherr M."/>
            <person name="Kleber M."/>
            <person name="Mauceli E."/>
            <person name="MacCallum I."/>
        </authorList>
    </citation>
    <scope>NUCLEOTIDE SEQUENCE [LARGE SCALE GENOMIC DNA]</scope>
    <source>
        <strain evidence="21">Tai18E2 / Tucson 14021-0261.01</strain>
    </source>
</reference>
<dbReference type="EMBL" id="CM000162">
    <property type="protein sequence ID" value="KRK06769.1"/>
    <property type="molecule type" value="Genomic_DNA"/>
</dbReference>
<keyword evidence="6 18" id="KW-0812">Transmembrane</keyword>
<keyword evidence="11 18" id="KW-1133">Transmembrane helix</keyword>
<evidence type="ECO:0000313" key="20">
    <source>
        <dbReference type="EMBL" id="KRK06769.1"/>
    </source>
</evidence>
<feature type="compositionally biased region" description="Low complexity" evidence="17">
    <location>
        <begin position="569"/>
        <end position="584"/>
    </location>
</feature>
<evidence type="ECO:0000256" key="2">
    <source>
        <dbReference type="ARBA" id="ARBA00022448"/>
    </source>
</evidence>
<keyword evidence="3" id="KW-0597">Phosphoprotein</keyword>
<evidence type="ECO:0000256" key="1">
    <source>
        <dbReference type="ARBA" id="ARBA00004141"/>
    </source>
</evidence>
<evidence type="ECO:0000256" key="17">
    <source>
        <dbReference type="SAM" id="MobiDB-lite"/>
    </source>
</evidence>
<evidence type="ECO:0000256" key="18">
    <source>
        <dbReference type="SAM" id="Phobius"/>
    </source>
</evidence>
<dbReference type="GO" id="GO:0007268">
    <property type="term" value="P:chemical synaptic transmission"/>
    <property type="evidence" value="ECO:0007669"/>
    <property type="project" value="TreeGrafter"/>
</dbReference>
<sequence>MMGNLQAVSNANFLIRSVFSLSRFLFVCLSLRLSSSLANNILQSNSINVGFLRLFRAARLIKLLRQGYTIRILLWTFVQSFKALPYVCLLIAMLFFIYAIIGMQVFGNIKLGTVENSITRHNNFQSFEQGVMLLFRCATGEAWPNIMLACLKGKACDDDAEKAPGEYCGSTLAYAYFVSFIFFCSFLMLNLFVAVIMDNFDYLTRDSSILGAHHLDEFVRIWAEYDPNATGKIHYTEMYDMLKNMDPPLGFGNKCPNRLAYKKLIRMNMPLDDELRVQFTTTLFALIRENLSIKMRAPEEMDQADMELRETITNIWPLQAKKMLNLLVPPSDQLNKGKLSVGKIYAGFLILESWRSTRFGQLDSGMPRKKLEHDDEHKYSPTAVEEPKQSFFNCLLDMAALDKGGSRQGSISFEPNGEGAANSQTHLLASTHHHHANGDAEHNSLATLARRSTIRKRSVRNKKVNKFDKLQAMLELQDASRHPSQESLTGADAGHLHPGHSYMNGHRRSPSLRHNGSPLARSPSPRRRGHQYIHHDIGFSDTVSNVVEMVKETRHPRHGNSHPRYPRGSWSASTSPARSPSPSRYGGHLSRSKRTQLPYPTYGTTSLCQRSRSPSPARLQEMRERDRLGYGIDMGVTHVQHSYPTLASRRAGIGRRLPPTPSKPSTLQLKPTNINFPKLNASPTHTHHSTPHSVHSLPHHRDLLRDPRDMYYSSRERERDRERLRDRDRDRDRERDRDRLHEYDLRYEYRDRERELYERERDREREVERERLEYIAPLSFEQALAMGRTGRVLPSPVLNGFKPKSGLNPRHSDSDEEDWC</sequence>
<evidence type="ECO:0000256" key="9">
    <source>
        <dbReference type="ARBA" id="ARBA00022837"/>
    </source>
</evidence>
<evidence type="ECO:0000256" key="13">
    <source>
        <dbReference type="ARBA" id="ARBA00023136"/>
    </source>
</evidence>
<dbReference type="InterPro" id="IPR031649">
    <property type="entry name" value="GPHH_dom"/>
</dbReference>
<keyword evidence="12" id="KW-0406">Ion transport</keyword>
<keyword evidence="8" id="KW-0677">Repeat</keyword>
<dbReference type="FunFam" id="1.10.287.70:FF:000068">
    <property type="entry name" value="Voltage-dependent N-type calcium channel subunit alpha"/>
    <property type="match status" value="1"/>
</dbReference>
<keyword evidence="13 18" id="KW-0472">Membrane</keyword>
<feature type="region of interest" description="Disordered" evidence="17">
    <location>
        <begin position="364"/>
        <end position="383"/>
    </location>
</feature>
<evidence type="ECO:0000256" key="14">
    <source>
        <dbReference type="ARBA" id="ARBA00023180"/>
    </source>
</evidence>
<evidence type="ECO:0000256" key="3">
    <source>
        <dbReference type="ARBA" id="ARBA00022553"/>
    </source>
</evidence>
<dbReference type="Pfam" id="PF08763">
    <property type="entry name" value="Ca_chan_IQ"/>
    <property type="match status" value="1"/>
</dbReference>
<dbReference type="Pfam" id="PF16905">
    <property type="entry name" value="GPHH"/>
    <property type="match status" value="1"/>
</dbReference>
<evidence type="ECO:0000256" key="10">
    <source>
        <dbReference type="ARBA" id="ARBA00022882"/>
    </source>
</evidence>
<dbReference type="OrthoDB" id="431720at2759"/>
<keyword evidence="10 16" id="KW-0851">Voltage-gated channel</keyword>
<dbReference type="PROSITE" id="PS50222">
    <property type="entry name" value="EF_HAND_2"/>
    <property type="match status" value="1"/>
</dbReference>
<dbReference type="SMART" id="SM01062">
    <property type="entry name" value="Ca_chan_IQ"/>
    <property type="match status" value="1"/>
</dbReference>
<keyword evidence="21" id="KW-1185">Reference proteome</keyword>
<dbReference type="Gene3D" id="1.10.238.10">
    <property type="entry name" value="EF-hand"/>
    <property type="match status" value="1"/>
</dbReference>
<reference evidence="20 21" key="2">
    <citation type="journal article" date="2007" name="PLoS Biol.">
        <title>Principles of genome evolution in the Drosophila melanogaster species group.</title>
        <authorList>
            <person name="Ranz J.M."/>
            <person name="Maurin D."/>
            <person name="Chan Y.S."/>
            <person name="von Grotthuss M."/>
            <person name="Hillier L.W."/>
            <person name="Roote J."/>
            <person name="Ashburner M."/>
            <person name="Bergman C.M."/>
        </authorList>
    </citation>
    <scope>NUCLEOTIDE SEQUENCE [LARGE SCALE GENOMIC DNA]</scope>
    <source>
        <strain evidence="21">Tai18E2 / Tucson 14021-0261.01</strain>
    </source>
</reference>
<evidence type="ECO:0000256" key="5">
    <source>
        <dbReference type="ARBA" id="ARBA00022673"/>
    </source>
</evidence>
<comment type="similarity">
    <text evidence="16">Belongs to the calcium channel alpha-1 subunit (TC 1.A.1.11) family.</text>
</comment>
<gene>
    <name evidence="20" type="primary">Dyak\GE28689</name>
    <name evidence="20" type="synonym">GE28689</name>
    <name evidence="20" type="ORF">Dyak_GE28689</name>
</gene>